<protein>
    <submittedName>
        <fullName evidence="1">Uncharacterized protein</fullName>
    </submittedName>
</protein>
<accession>A0A6J5MKS4</accession>
<feature type="non-terminal residue" evidence="1">
    <location>
        <position position="1"/>
    </location>
</feature>
<sequence length="52" mass="6026">NDSRDRHQRVTDGASDCMFSVSTKRLRHICDMIDAMHKVGDDQFNEDEDETP</sequence>
<dbReference type="EMBL" id="LR796472">
    <property type="protein sequence ID" value="CAB4146872.1"/>
    <property type="molecule type" value="Genomic_DNA"/>
</dbReference>
<organism evidence="1">
    <name type="scientific">uncultured Caudovirales phage</name>
    <dbReference type="NCBI Taxonomy" id="2100421"/>
    <lineage>
        <taxon>Viruses</taxon>
        <taxon>Duplodnaviria</taxon>
        <taxon>Heunggongvirae</taxon>
        <taxon>Uroviricota</taxon>
        <taxon>Caudoviricetes</taxon>
        <taxon>Peduoviridae</taxon>
        <taxon>Maltschvirus</taxon>
        <taxon>Maltschvirus maltsch</taxon>
    </lineage>
</organism>
<evidence type="ECO:0000313" key="1">
    <source>
        <dbReference type="EMBL" id="CAB4146872.1"/>
    </source>
</evidence>
<proteinExistence type="predicted"/>
<gene>
    <name evidence="1" type="ORF">UFOVP496_52</name>
</gene>
<name>A0A6J5MKS4_9CAUD</name>
<reference evidence="1" key="1">
    <citation type="submission" date="2020-04" db="EMBL/GenBank/DDBJ databases">
        <authorList>
            <person name="Chiriac C."/>
            <person name="Salcher M."/>
            <person name="Ghai R."/>
            <person name="Kavagutti S V."/>
        </authorList>
    </citation>
    <scope>NUCLEOTIDE SEQUENCE</scope>
</reference>